<protein>
    <submittedName>
        <fullName evidence="1">F-box only protein 33</fullName>
    </submittedName>
</protein>
<evidence type="ECO:0000313" key="1">
    <source>
        <dbReference type="EMBL" id="JAA81410.1"/>
    </source>
</evidence>
<sequence length="66" mass="8001">MFHRIIKQQRDADMITMCNVNPLILLCWQCTHLQRLVIHGYWVWQYDLLGFVRLRKSLEELEISAI</sequence>
<name>S4P4L8_9NEOP</name>
<dbReference type="EMBL" id="GAIX01011150">
    <property type="protein sequence ID" value="JAA81410.1"/>
    <property type="molecule type" value="Transcribed_RNA"/>
</dbReference>
<dbReference type="Gene3D" id="3.80.10.10">
    <property type="entry name" value="Ribonuclease Inhibitor"/>
    <property type="match status" value="1"/>
</dbReference>
<proteinExistence type="predicted"/>
<organism evidence="1">
    <name type="scientific">Pararge aegeria</name>
    <name type="common">speckled wood butterfly</name>
    <dbReference type="NCBI Taxonomy" id="116150"/>
    <lineage>
        <taxon>Eukaryota</taxon>
        <taxon>Metazoa</taxon>
        <taxon>Ecdysozoa</taxon>
        <taxon>Arthropoda</taxon>
        <taxon>Hexapoda</taxon>
        <taxon>Insecta</taxon>
        <taxon>Pterygota</taxon>
        <taxon>Neoptera</taxon>
        <taxon>Endopterygota</taxon>
        <taxon>Lepidoptera</taxon>
        <taxon>Glossata</taxon>
        <taxon>Ditrysia</taxon>
        <taxon>Papilionoidea</taxon>
        <taxon>Nymphalidae</taxon>
        <taxon>Satyrinae</taxon>
        <taxon>Satyrini</taxon>
        <taxon>Parargina</taxon>
        <taxon>Pararge</taxon>
    </lineage>
</organism>
<feature type="non-terminal residue" evidence="1">
    <location>
        <position position="66"/>
    </location>
</feature>
<dbReference type="InterPro" id="IPR032675">
    <property type="entry name" value="LRR_dom_sf"/>
</dbReference>
<dbReference type="AlphaFoldDB" id="S4P4L8"/>
<reference evidence="1" key="2">
    <citation type="submission" date="2013-05" db="EMBL/GenBank/DDBJ databases">
        <authorList>
            <person name="Carter J.-M."/>
            <person name="Baker S.C."/>
            <person name="Pink R."/>
            <person name="Carter D.R.F."/>
            <person name="Collins A."/>
            <person name="Tomlin J."/>
            <person name="Gibbs M."/>
            <person name="Breuker C.J."/>
        </authorList>
    </citation>
    <scope>NUCLEOTIDE SEQUENCE</scope>
    <source>
        <tissue evidence="1">Ovary</tissue>
    </source>
</reference>
<reference evidence="1" key="1">
    <citation type="journal article" date="2013" name="BMC Genomics">
        <title>Unscrambling butterfly oogenesis.</title>
        <authorList>
            <person name="Carter J.M."/>
            <person name="Baker S.C."/>
            <person name="Pink R."/>
            <person name="Carter D.R."/>
            <person name="Collins A."/>
            <person name="Tomlin J."/>
            <person name="Gibbs M."/>
            <person name="Breuker C.J."/>
        </authorList>
    </citation>
    <scope>NUCLEOTIDE SEQUENCE</scope>
    <source>
        <tissue evidence="1">Ovary</tissue>
    </source>
</reference>
<accession>S4P4L8</accession>